<proteinExistence type="predicted"/>
<dbReference type="AlphaFoldDB" id="A0A897MWT2"/>
<protein>
    <submittedName>
        <fullName evidence="1">Uncharacterized protein</fullName>
    </submittedName>
</protein>
<dbReference type="Proteomes" id="UP000663525">
    <property type="component" value="Chromosome"/>
</dbReference>
<dbReference type="EMBL" id="CP064787">
    <property type="protein sequence ID" value="QSG04438.1"/>
    <property type="molecule type" value="Genomic_DNA"/>
</dbReference>
<evidence type="ECO:0000313" key="1">
    <source>
        <dbReference type="EMBL" id="QSG04438.1"/>
    </source>
</evidence>
<accession>A0A897MWT2</accession>
<organism evidence="1 2">
    <name type="scientific">Halapricum desulfuricans</name>
    <dbReference type="NCBI Taxonomy" id="2841257"/>
    <lineage>
        <taxon>Archaea</taxon>
        <taxon>Methanobacteriati</taxon>
        <taxon>Methanobacteriota</taxon>
        <taxon>Stenosarchaea group</taxon>
        <taxon>Halobacteria</taxon>
        <taxon>Halobacteriales</taxon>
        <taxon>Haloarculaceae</taxon>
        <taxon>Halapricum</taxon>
    </lineage>
</organism>
<reference evidence="1" key="1">
    <citation type="submission" date="2020-11" db="EMBL/GenBank/DDBJ databases">
        <title>Carbohydrate-dependent, anaerobic sulfur respiration: A novel catabolism in halophilic archaea.</title>
        <authorList>
            <person name="Sorokin D.Y."/>
            <person name="Messina E."/>
            <person name="Smedile F."/>
            <person name="La Cono V."/>
            <person name="Hallsworth J.E."/>
            <person name="Yakimov M.M."/>
        </authorList>
    </citation>
    <scope>NUCLEOTIDE SEQUENCE</scope>
    <source>
        <strain evidence="1">HSR12-1</strain>
    </source>
</reference>
<evidence type="ECO:0000313" key="2">
    <source>
        <dbReference type="Proteomes" id="UP000663525"/>
    </source>
</evidence>
<gene>
    <name evidence="1" type="ORF">HSR121_0077</name>
</gene>
<sequence>MELFVRCVAPIGGSSQICSRDVSALESALEDVVDDRLLSA</sequence>
<name>A0A897MWT2_9EURY</name>